<dbReference type="AlphaFoldDB" id="A0A6A6ULQ6"/>
<feature type="compositionally biased region" description="Polar residues" evidence="1">
    <location>
        <begin position="277"/>
        <end position="295"/>
    </location>
</feature>
<feature type="compositionally biased region" description="Basic and acidic residues" evidence="1">
    <location>
        <begin position="417"/>
        <end position="428"/>
    </location>
</feature>
<name>A0A6A6ULQ6_9PEZI</name>
<feature type="compositionally biased region" description="Polar residues" evidence="1">
    <location>
        <begin position="240"/>
        <end position="251"/>
    </location>
</feature>
<protein>
    <submittedName>
        <fullName evidence="2">Uncharacterized protein</fullName>
    </submittedName>
</protein>
<evidence type="ECO:0000313" key="2">
    <source>
        <dbReference type="EMBL" id="KAF2672018.1"/>
    </source>
</evidence>
<gene>
    <name evidence="2" type="ORF">BT63DRAFT_185920</name>
</gene>
<feature type="region of interest" description="Disordered" evidence="1">
    <location>
        <begin position="1"/>
        <end position="118"/>
    </location>
</feature>
<dbReference type="OrthoDB" id="4463286at2759"/>
<feature type="compositionally biased region" description="Polar residues" evidence="1">
    <location>
        <begin position="17"/>
        <end position="26"/>
    </location>
</feature>
<feature type="region of interest" description="Disordered" evidence="1">
    <location>
        <begin position="362"/>
        <end position="459"/>
    </location>
</feature>
<feature type="region of interest" description="Disordered" evidence="1">
    <location>
        <begin position="163"/>
        <end position="205"/>
    </location>
</feature>
<accession>A0A6A6ULQ6</accession>
<keyword evidence="3" id="KW-1185">Reference proteome</keyword>
<dbReference type="EMBL" id="MU004232">
    <property type="protein sequence ID" value="KAF2672018.1"/>
    <property type="molecule type" value="Genomic_DNA"/>
</dbReference>
<proteinExistence type="predicted"/>
<organism evidence="2 3">
    <name type="scientific">Microthyrium microscopicum</name>
    <dbReference type="NCBI Taxonomy" id="703497"/>
    <lineage>
        <taxon>Eukaryota</taxon>
        <taxon>Fungi</taxon>
        <taxon>Dikarya</taxon>
        <taxon>Ascomycota</taxon>
        <taxon>Pezizomycotina</taxon>
        <taxon>Dothideomycetes</taxon>
        <taxon>Dothideomycetes incertae sedis</taxon>
        <taxon>Microthyriales</taxon>
        <taxon>Microthyriaceae</taxon>
        <taxon>Microthyrium</taxon>
    </lineage>
</organism>
<evidence type="ECO:0000256" key="1">
    <source>
        <dbReference type="SAM" id="MobiDB-lite"/>
    </source>
</evidence>
<dbReference type="Proteomes" id="UP000799302">
    <property type="component" value="Unassembled WGS sequence"/>
</dbReference>
<sequence>MTTAIAAPPAHLAPSGVTMQSSTPVRSSKHSLSNNSSHSPPMMSESRLRKTSSEDKRSPNLSRTSSHIIPKVVVKKEPTSPEQLSSSRSGHRPRRLDLSNPNMNSVGPGALSGRPLTSKDPLAMQDILSACLSPGFNTSDPAVQQQLQRSISVRDQQRLIIEARQKGQKPPGENDQPKNAADALFKPNRNTSRRKGPPPMLSIAPPTAAQFASERVIQSAPLGASFTGLRQNPDAPMTRQVVNQPSNLSHSSHIHHVPAIQTSNRLPPIGDVFPGELTSNGQMRGPTSYNLSPGHSHQAPLPSPGYPPSFQQAHMKQQAQAHSGAQQPQQTSQPGRPRQFNSAEEAVRSLTGGREELLPRMVHYGGHQPPTPPSPVPHKTHGLGVSSSGSSNDNHHHIPVQPHTARPSLSSMPSGSRRRDRDEYERDNGSPPLGNGPVPRRSTNGPIPGGLRDSPETTAAKKEKFLRLVEEAWDLFHS</sequence>
<feature type="compositionally biased region" description="Polar residues" evidence="1">
    <location>
        <begin position="323"/>
        <end position="342"/>
    </location>
</feature>
<feature type="compositionally biased region" description="Low complexity" evidence="1">
    <location>
        <begin position="30"/>
        <end position="45"/>
    </location>
</feature>
<feature type="compositionally biased region" description="Low complexity" evidence="1">
    <location>
        <begin position="382"/>
        <end position="391"/>
    </location>
</feature>
<evidence type="ECO:0000313" key="3">
    <source>
        <dbReference type="Proteomes" id="UP000799302"/>
    </source>
</evidence>
<feature type="compositionally biased region" description="Basic and acidic residues" evidence="1">
    <location>
        <begin position="46"/>
        <end position="58"/>
    </location>
</feature>
<feature type="compositionally biased region" description="Low complexity" evidence="1">
    <location>
        <begin position="311"/>
        <end position="322"/>
    </location>
</feature>
<feature type="region of interest" description="Disordered" evidence="1">
    <location>
        <begin position="225"/>
        <end position="348"/>
    </location>
</feature>
<reference evidence="2" key="1">
    <citation type="journal article" date="2020" name="Stud. Mycol.">
        <title>101 Dothideomycetes genomes: a test case for predicting lifestyles and emergence of pathogens.</title>
        <authorList>
            <person name="Haridas S."/>
            <person name="Albert R."/>
            <person name="Binder M."/>
            <person name="Bloem J."/>
            <person name="Labutti K."/>
            <person name="Salamov A."/>
            <person name="Andreopoulos B."/>
            <person name="Baker S."/>
            <person name="Barry K."/>
            <person name="Bills G."/>
            <person name="Bluhm B."/>
            <person name="Cannon C."/>
            <person name="Castanera R."/>
            <person name="Culley D."/>
            <person name="Daum C."/>
            <person name="Ezra D."/>
            <person name="Gonzalez J."/>
            <person name="Henrissat B."/>
            <person name="Kuo A."/>
            <person name="Liang C."/>
            <person name="Lipzen A."/>
            <person name="Lutzoni F."/>
            <person name="Magnuson J."/>
            <person name="Mondo S."/>
            <person name="Nolan M."/>
            <person name="Ohm R."/>
            <person name="Pangilinan J."/>
            <person name="Park H.-J."/>
            <person name="Ramirez L."/>
            <person name="Alfaro M."/>
            <person name="Sun H."/>
            <person name="Tritt A."/>
            <person name="Yoshinaga Y."/>
            <person name="Zwiers L.-H."/>
            <person name="Turgeon B."/>
            <person name="Goodwin S."/>
            <person name="Spatafora J."/>
            <person name="Crous P."/>
            <person name="Grigoriev I."/>
        </authorList>
    </citation>
    <scope>NUCLEOTIDE SEQUENCE</scope>
    <source>
        <strain evidence="2">CBS 115976</strain>
    </source>
</reference>